<sequence length="154" mass="17803">MDYDYHYMEEIGPDRICEQIPVTLEPAIYGACIRIPQPYRKYIKDDEIWFVGNGAHQTLNIYSWDEWAALEKRLVRATSKDNRKFRHVVRFFVSGIAESIIHDGRLYIPDHLLERAGIEKVGILLAVRENDGIRFVLTNAGGLYASDDRQMSGE</sequence>
<gene>
    <name evidence="1" type="ORF">IAB63_03030</name>
</gene>
<name>A0A9D1KVH5_9FIRM</name>
<dbReference type="Gene3D" id="3.40.1550.20">
    <property type="entry name" value="Transcriptional regulator MraZ domain"/>
    <property type="match status" value="1"/>
</dbReference>
<proteinExistence type="predicted"/>
<protein>
    <recommendedName>
        <fullName evidence="3">Transcriptional regulator MraZ</fullName>
    </recommendedName>
</protein>
<reference evidence="1" key="1">
    <citation type="submission" date="2020-10" db="EMBL/GenBank/DDBJ databases">
        <authorList>
            <person name="Gilroy R."/>
        </authorList>
    </citation>
    <scope>NUCLEOTIDE SEQUENCE</scope>
    <source>
        <strain evidence="1">CHK187-14744</strain>
    </source>
</reference>
<reference evidence="1" key="2">
    <citation type="journal article" date="2021" name="PeerJ">
        <title>Extensive microbial diversity within the chicken gut microbiome revealed by metagenomics and culture.</title>
        <authorList>
            <person name="Gilroy R."/>
            <person name="Ravi A."/>
            <person name="Getino M."/>
            <person name="Pursley I."/>
            <person name="Horton D.L."/>
            <person name="Alikhan N.F."/>
            <person name="Baker D."/>
            <person name="Gharbi K."/>
            <person name="Hall N."/>
            <person name="Watson M."/>
            <person name="Adriaenssens E.M."/>
            <person name="Foster-Nyarko E."/>
            <person name="Jarju S."/>
            <person name="Secka A."/>
            <person name="Antonio M."/>
            <person name="Oren A."/>
            <person name="Chaudhuri R.R."/>
            <person name="La Ragione R."/>
            <person name="Hildebrand F."/>
            <person name="Pallen M.J."/>
        </authorList>
    </citation>
    <scope>NUCLEOTIDE SEQUENCE</scope>
    <source>
        <strain evidence="1">CHK187-14744</strain>
    </source>
</reference>
<dbReference type="InterPro" id="IPR038619">
    <property type="entry name" value="MraZ_sf"/>
</dbReference>
<evidence type="ECO:0000313" key="1">
    <source>
        <dbReference type="EMBL" id="HIU02211.1"/>
    </source>
</evidence>
<dbReference type="Proteomes" id="UP000824164">
    <property type="component" value="Unassembled WGS sequence"/>
</dbReference>
<organism evidence="1 2">
    <name type="scientific">Candidatus Onthocola gallistercoris</name>
    <dbReference type="NCBI Taxonomy" id="2840876"/>
    <lineage>
        <taxon>Bacteria</taxon>
        <taxon>Bacillati</taxon>
        <taxon>Bacillota</taxon>
        <taxon>Bacilli</taxon>
        <taxon>Candidatus Onthocola</taxon>
    </lineage>
</organism>
<evidence type="ECO:0000313" key="2">
    <source>
        <dbReference type="Proteomes" id="UP000824164"/>
    </source>
</evidence>
<dbReference type="EMBL" id="DVLT01000019">
    <property type="protein sequence ID" value="HIU02211.1"/>
    <property type="molecule type" value="Genomic_DNA"/>
</dbReference>
<dbReference type="SUPFAM" id="SSF89447">
    <property type="entry name" value="AbrB/MazE/MraZ-like"/>
    <property type="match status" value="1"/>
</dbReference>
<dbReference type="InterPro" id="IPR037914">
    <property type="entry name" value="SpoVT-AbrB_sf"/>
</dbReference>
<dbReference type="AlphaFoldDB" id="A0A9D1KVH5"/>
<comment type="caution">
    <text evidence="1">The sequence shown here is derived from an EMBL/GenBank/DDBJ whole genome shotgun (WGS) entry which is preliminary data.</text>
</comment>
<evidence type="ECO:0008006" key="3">
    <source>
        <dbReference type="Google" id="ProtNLM"/>
    </source>
</evidence>
<accession>A0A9D1KVH5</accession>